<dbReference type="PANTHER" id="PTHR14859">
    <property type="entry name" value="CALCOFLUOR WHITE HYPERSENSITIVE PROTEIN PRECURSOR"/>
    <property type="match status" value="1"/>
</dbReference>
<name>A0A1L3JJ96_9FLAO</name>
<dbReference type="InterPro" id="IPR036691">
    <property type="entry name" value="Endo/exonu/phosph_ase_sf"/>
</dbReference>
<dbReference type="GO" id="GO:0004527">
    <property type="term" value="F:exonuclease activity"/>
    <property type="evidence" value="ECO:0007669"/>
    <property type="project" value="UniProtKB-KW"/>
</dbReference>
<organism evidence="2 3">
    <name type="scientific">Tenacibaculum todarodis</name>
    <dbReference type="NCBI Taxonomy" id="1850252"/>
    <lineage>
        <taxon>Bacteria</taxon>
        <taxon>Pseudomonadati</taxon>
        <taxon>Bacteroidota</taxon>
        <taxon>Flavobacteriia</taxon>
        <taxon>Flavobacteriales</taxon>
        <taxon>Flavobacteriaceae</taxon>
        <taxon>Tenacibaculum</taxon>
    </lineage>
</organism>
<keyword evidence="2" id="KW-0378">Hydrolase</keyword>
<gene>
    <name evidence="2" type="ORF">LPB136_07380</name>
</gene>
<reference evidence="2 3" key="1">
    <citation type="submission" date="2016-11" db="EMBL/GenBank/DDBJ databases">
        <title>Tenacibaculum sp. LPB0136, isolated from marine environment.</title>
        <authorList>
            <person name="Kim E."/>
            <person name="Yi H."/>
        </authorList>
    </citation>
    <scope>NUCLEOTIDE SEQUENCE [LARGE SCALE GENOMIC DNA]</scope>
    <source>
        <strain evidence="2 3">LPB0136</strain>
    </source>
</reference>
<sequence length="325" mass="37768">MKRFFKTLSLFVFLLLIAFALFFVWASSPTMEENQYEKLITKEYPTITDNDSVYSIVTYNIGYLSGMTNNRAVAKPKELFDKNLEIVTTEFKKVNADIIAFQEIDYAAARSYDVDQQDEIAKLGYNYIAEGTNWDETYVPFPYWPPSMHFGRMHSGQSIISKYPIKEYKRIVLERVADAPFYRDALYIERLAQITKIIIENKEVVVINVHLEAFDKTTRVNQFNAVLELFNSYKNEYPTILLGDFNSRARDKEAIIQKMFALEDVGNAAFNTENPGNTFDSKNPIERIDYIFYTKNSIEYVNGKVLTQFGEASDHIPVEMRFKLK</sequence>
<proteinExistence type="predicted"/>
<dbReference type="Gene3D" id="3.60.10.10">
    <property type="entry name" value="Endonuclease/exonuclease/phosphatase"/>
    <property type="match status" value="1"/>
</dbReference>
<dbReference type="PANTHER" id="PTHR14859:SF15">
    <property type="entry name" value="ENDONUCLEASE_EXONUCLEASE_PHOSPHATASE DOMAIN-CONTAINING PROTEIN"/>
    <property type="match status" value="1"/>
</dbReference>
<keyword evidence="3" id="KW-1185">Reference proteome</keyword>
<evidence type="ECO:0000313" key="3">
    <source>
        <dbReference type="Proteomes" id="UP000181898"/>
    </source>
</evidence>
<evidence type="ECO:0000313" key="2">
    <source>
        <dbReference type="EMBL" id="APG65177.1"/>
    </source>
</evidence>
<keyword evidence="2" id="KW-0255">Endonuclease</keyword>
<dbReference type="InterPro" id="IPR051916">
    <property type="entry name" value="GPI-anchor_lipid_remodeler"/>
</dbReference>
<dbReference type="EMBL" id="CP018155">
    <property type="protein sequence ID" value="APG65177.1"/>
    <property type="molecule type" value="Genomic_DNA"/>
</dbReference>
<dbReference type="Pfam" id="PF03372">
    <property type="entry name" value="Exo_endo_phos"/>
    <property type="match status" value="1"/>
</dbReference>
<dbReference type="GO" id="GO:0004519">
    <property type="term" value="F:endonuclease activity"/>
    <property type="evidence" value="ECO:0007669"/>
    <property type="project" value="UniProtKB-KW"/>
</dbReference>
<dbReference type="Proteomes" id="UP000181898">
    <property type="component" value="Chromosome"/>
</dbReference>
<dbReference type="InterPro" id="IPR005135">
    <property type="entry name" value="Endo/exonuclease/phosphatase"/>
</dbReference>
<keyword evidence="2" id="KW-0269">Exonuclease</keyword>
<dbReference type="RefSeq" id="WP_072555553.1">
    <property type="nucleotide sequence ID" value="NZ_CP018155.1"/>
</dbReference>
<dbReference type="SUPFAM" id="SSF56219">
    <property type="entry name" value="DNase I-like"/>
    <property type="match status" value="1"/>
</dbReference>
<feature type="domain" description="Endonuclease/exonuclease/phosphatase" evidence="1">
    <location>
        <begin position="58"/>
        <end position="315"/>
    </location>
</feature>
<keyword evidence="2" id="KW-0540">Nuclease</keyword>
<accession>A0A1L3JJ96</accession>
<protein>
    <submittedName>
        <fullName evidence="2">Endonuclease/exonuclease/phosphatase</fullName>
    </submittedName>
</protein>
<dbReference type="GO" id="GO:0006506">
    <property type="term" value="P:GPI anchor biosynthetic process"/>
    <property type="evidence" value="ECO:0007669"/>
    <property type="project" value="TreeGrafter"/>
</dbReference>
<dbReference type="KEGG" id="ten:LPB136_07380"/>
<dbReference type="GO" id="GO:0016020">
    <property type="term" value="C:membrane"/>
    <property type="evidence" value="ECO:0007669"/>
    <property type="project" value="GOC"/>
</dbReference>
<dbReference type="OrthoDB" id="5447300at2"/>
<evidence type="ECO:0000259" key="1">
    <source>
        <dbReference type="Pfam" id="PF03372"/>
    </source>
</evidence>
<dbReference type="AlphaFoldDB" id="A0A1L3JJ96"/>
<dbReference type="STRING" id="1850252.LPB136_07380"/>